<dbReference type="SUPFAM" id="SSF53448">
    <property type="entry name" value="Nucleotide-diphospho-sugar transferases"/>
    <property type="match status" value="1"/>
</dbReference>
<name>A0ABY5IDI7_9VIBR</name>
<dbReference type="GO" id="GO:0016757">
    <property type="term" value="F:glycosyltransferase activity"/>
    <property type="evidence" value="ECO:0007669"/>
    <property type="project" value="UniProtKB-KW"/>
</dbReference>
<gene>
    <name evidence="2" type="ORF">HB762_12105</name>
</gene>
<dbReference type="Pfam" id="PF04488">
    <property type="entry name" value="Gly_transf_sug"/>
    <property type="match status" value="1"/>
</dbReference>
<keyword evidence="2" id="KW-0328">Glycosyltransferase</keyword>
<evidence type="ECO:0000256" key="1">
    <source>
        <dbReference type="ARBA" id="ARBA00022679"/>
    </source>
</evidence>
<dbReference type="InterPro" id="IPR029044">
    <property type="entry name" value="Nucleotide-diphossugar_trans"/>
</dbReference>
<protein>
    <submittedName>
        <fullName evidence="2">Mannosyltransferase</fullName>
    </submittedName>
</protein>
<accession>A0ABY5IDI7</accession>
<dbReference type="PANTHER" id="PTHR32385:SF15">
    <property type="entry name" value="INOSITOL PHOSPHOCERAMIDE MANNOSYLTRANSFERASE 1"/>
    <property type="match status" value="1"/>
</dbReference>
<dbReference type="PANTHER" id="PTHR32385">
    <property type="entry name" value="MANNOSYL PHOSPHORYLINOSITOL CERAMIDE SYNTHASE"/>
    <property type="match status" value="1"/>
</dbReference>
<evidence type="ECO:0000313" key="3">
    <source>
        <dbReference type="Proteomes" id="UP001059912"/>
    </source>
</evidence>
<organism evidence="2 3">
    <name type="scientific">Vibrio campbellii</name>
    <dbReference type="NCBI Taxonomy" id="680"/>
    <lineage>
        <taxon>Bacteria</taxon>
        <taxon>Pseudomonadati</taxon>
        <taxon>Pseudomonadota</taxon>
        <taxon>Gammaproteobacteria</taxon>
        <taxon>Vibrionales</taxon>
        <taxon>Vibrionaceae</taxon>
        <taxon>Vibrio</taxon>
    </lineage>
</organism>
<sequence>MVIEKIHAVWLGNRLSALALACIDDWNKQGFEYKVWTEEDILIKKWISECEFAKECYDRKLYAFVSDYLRLKVLQHEGGLYLDTDVTIRKSPFHLFEGQQFVIGFASEKHVGISTIYSMPGSDVLNDVIYFYENEIMQSPLFMGPKIMSKFVLEGNYQGVKTLPIDYFHGYKGKGKEHIPCSDNYVIHWGEYSWKNPKKVSYLKSKHMGFWGKLYTAQKYLFRK</sequence>
<dbReference type="Proteomes" id="UP001059912">
    <property type="component" value="Chromosome 1"/>
</dbReference>
<dbReference type="InterPro" id="IPR007577">
    <property type="entry name" value="GlycoTrfase_DXD_sugar-bd_CS"/>
</dbReference>
<dbReference type="Gene3D" id="3.90.550.20">
    <property type="match status" value="1"/>
</dbReference>
<dbReference type="RefSeq" id="WP_255898589.1">
    <property type="nucleotide sequence ID" value="NZ_CP050463.1"/>
</dbReference>
<evidence type="ECO:0000313" key="2">
    <source>
        <dbReference type="EMBL" id="UTZ32094.1"/>
    </source>
</evidence>
<proteinExistence type="predicted"/>
<dbReference type="EMBL" id="CP050470">
    <property type="protein sequence ID" value="UTZ32094.1"/>
    <property type="molecule type" value="Genomic_DNA"/>
</dbReference>
<keyword evidence="3" id="KW-1185">Reference proteome</keyword>
<keyword evidence="1" id="KW-0808">Transferase</keyword>
<dbReference type="InterPro" id="IPR051706">
    <property type="entry name" value="Glycosyltransferase_domain"/>
</dbReference>
<reference evidence="2" key="1">
    <citation type="submission" date="2020-03" db="EMBL/GenBank/DDBJ databases">
        <title>Five strains of Vibrio campbellii isolated from Mariana Trench.</title>
        <authorList>
            <person name="Liang J."/>
            <person name="Zhang X.-H."/>
        </authorList>
    </citation>
    <scope>NUCLEOTIDE SEQUENCE</scope>
    <source>
        <strain evidence="2">LJC013</strain>
    </source>
</reference>